<reference evidence="10 11" key="1">
    <citation type="submission" date="2024-09" db="EMBL/GenBank/DDBJ databases">
        <authorList>
            <person name="Sun Q."/>
            <person name="Mori K."/>
        </authorList>
    </citation>
    <scope>NUCLEOTIDE SEQUENCE [LARGE SCALE GENOMIC DNA]</scope>
    <source>
        <strain evidence="10 11">KCTC 23076</strain>
    </source>
</reference>
<comment type="caution">
    <text evidence="10">The sequence shown here is derived from an EMBL/GenBank/DDBJ whole genome shotgun (WGS) entry which is preliminary data.</text>
</comment>
<evidence type="ECO:0000256" key="3">
    <source>
        <dbReference type="ARBA" id="ARBA00022598"/>
    </source>
</evidence>
<dbReference type="SUPFAM" id="SSF52374">
    <property type="entry name" value="Nucleotidylyl transferase"/>
    <property type="match status" value="1"/>
</dbReference>
<keyword evidence="3 8" id="KW-0436">Ligase</keyword>
<dbReference type="EMBL" id="JBHLTG010000006">
    <property type="protein sequence ID" value="MFC0680626.1"/>
    <property type="molecule type" value="Genomic_DNA"/>
</dbReference>
<dbReference type="Pfam" id="PF09334">
    <property type="entry name" value="tRNA-synt_1g"/>
    <property type="match status" value="1"/>
</dbReference>
<dbReference type="Gene3D" id="3.40.50.620">
    <property type="entry name" value="HUPs"/>
    <property type="match status" value="1"/>
</dbReference>
<keyword evidence="5 8" id="KW-0067">ATP-binding</keyword>
<organism evidence="10 11">
    <name type="scientific">Lysobacter korlensis</name>
    <dbReference type="NCBI Taxonomy" id="553636"/>
    <lineage>
        <taxon>Bacteria</taxon>
        <taxon>Pseudomonadati</taxon>
        <taxon>Pseudomonadota</taxon>
        <taxon>Gammaproteobacteria</taxon>
        <taxon>Lysobacterales</taxon>
        <taxon>Lysobacteraceae</taxon>
        <taxon>Lysobacter</taxon>
    </lineage>
</organism>
<dbReference type="InterPro" id="IPR002302">
    <property type="entry name" value="Leu-tRNA-ligase"/>
</dbReference>
<keyword evidence="11" id="KW-1185">Reference proteome</keyword>
<keyword evidence="7 8" id="KW-0030">Aminoacyl-tRNA synthetase</keyword>
<evidence type="ECO:0000256" key="6">
    <source>
        <dbReference type="ARBA" id="ARBA00022917"/>
    </source>
</evidence>
<dbReference type="PANTHER" id="PTHR43740">
    <property type="entry name" value="LEUCYL-TRNA SYNTHETASE"/>
    <property type="match status" value="1"/>
</dbReference>
<evidence type="ECO:0000256" key="4">
    <source>
        <dbReference type="ARBA" id="ARBA00022741"/>
    </source>
</evidence>
<feature type="domain" description="Methionyl/Leucyl tRNA synthetase" evidence="9">
    <location>
        <begin position="55"/>
        <end position="159"/>
    </location>
</feature>
<dbReference type="GO" id="GO:0016874">
    <property type="term" value="F:ligase activity"/>
    <property type="evidence" value="ECO:0007669"/>
    <property type="project" value="UniProtKB-KW"/>
</dbReference>
<evidence type="ECO:0000313" key="11">
    <source>
        <dbReference type="Proteomes" id="UP001589896"/>
    </source>
</evidence>
<accession>A0ABV6RV26</accession>
<dbReference type="Proteomes" id="UP001589896">
    <property type="component" value="Unassembled WGS sequence"/>
</dbReference>
<dbReference type="EC" id="6.1.1.4" evidence="2"/>
<comment type="similarity">
    <text evidence="1 8">Belongs to the class-I aminoacyl-tRNA synthetase family.</text>
</comment>
<evidence type="ECO:0000256" key="8">
    <source>
        <dbReference type="RuleBase" id="RU363039"/>
    </source>
</evidence>
<proteinExistence type="inferred from homology"/>
<dbReference type="PANTHER" id="PTHR43740:SF2">
    <property type="entry name" value="LEUCINE--TRNA LIGASE, MITOCHONDRIAL"/>
    <property type="match status" value="1"/>
</dbReference>
<evidence type="ECO:0000256" key="2">
    <source>
        <dbReference type="ARBA" id="ARBA00013164"/>
    </source>
</evidence>
<keyword evidence="4 8" id="KW-0547">Nucleotide-binding</keyword>
<evidence type="ECO:0000256" key="1">
    <source>
        <dbReference type="ARBA" id="ARBA00005594"/>
    </source>
</evidence>
<dbReference type="InterPro" id="IPR015413">
    <property type="entry name" value="Methionyl/Leucyl_tRNA_Synth"/>
</dbReference>
<evidence type="ECO:0000313" key="10">
    <source>
        <dbReference type="EMBL" id="MFC0680626.1"/>
    </source>
</evidence>
<dbReference type="InterPro" id="IPR014729">
    <property type="entry name" value="Rossmann-like_a/b/a_fold"/>
</dbReference>
<evidence type="ECO:0000256" key="5">
    <source>
        <dbReference type="ARBA" id="ARBA00022840"/>
    </source>
</evidence>
<keyword evidence="6 8" id="KW-0648">Protein biosynthesis</keyword>
<dbReference type="RefSeq" id="WP_386672540.1">
    <property type="nucleotide sequence ID" value="NZ_JBHLTG010000006.1"/>
</dbReference>
<evidence type="ECO:0000256" key="7">
    <source>
        <dbReference type="ARBA" id="ARBA00023146"/>
    </source>
</evidence>
<gene>
    <name evidence="10" type="ORF">ACFFGH_22580</name>
</gene>
<sequence length="217" mass="24890">MTEPEAGYTPARAQVIEAKWQHRWRESRIFHADNPTGALAGPKAAREAEFVLDMFPYPSGSGLHVGHPLGFIATDVYARYQRSEGKNVLYTMGFDAFGLPAEQFAVQTGIHPGVATRDNIERYRRQLERLGMSHDERRSLATTEPSYYKWTQWVFLQLYGSWFDPEVNRARAIATLIPRLRARLAEAGLDWDNVGRARQEELLGEYRLAYRKESEVN</sequence>
<evidence type="ECO:0000259" key="9">
    <source>
        <dbReference type="Pfam" id="PF09334"/>
    </source>
</evidence>
<protein>
    <recommendedName>
        <fullName evidence="2">leucine--tRNA ligase</fullName>
        <ecNumber evidence="2">6.1.1.4</ecNumber>
    </recommendedName>
</protein>
<name>A0ABV6RV26_9GAMM</name>